<evidence type="ECO:0000256" key="2">
    <source>
        <dbReference type="ARBA" id="ARBA00010430"/>
    </source>
</evidence>
<organism evidence="8 9">
    <name type="scientific">Adineta steineri</name>
    <dbReference type="NCBI Taxonomy" id="433720"/>
    <lineage>
        <taxon>Eukaryota</taxon>
        <taxon>Metazoa</taxon>
        <taxon>Spiralia</taxon>
        <taxon>Gnathifera</taxon>
        <taxon>Rotifera</taxon>
        <taxon>Eurotatoria</taxon>
        <taxon>Bdelloidea</taxon>
        <taxon>Adinetida</taxon>
        <taxon>Adinetidae</taxon>
        <taxon>Adineta</taxon>
    </lineage>
</organism>
<comment type="similarity">
    <text evidence="2 7">Belongs to the DPM3 family.</text>
</comment>
<dbReference type="AlphaFoldDB" id="A0A814CP79"/>
<evidence type="ECO:0000256" key="5">
    <source>
        <dbReference type="ARBA" id="ARBA00022989"/>
    </source>
</evidence>
<keyword evidence="6 7" id="KW-0472">Membrane</keyword>
<comment type="pathway">
    <text evidence="7">Protein modification; protein glycosylation.</text>
</comment>
<name>A0A814CP79_9BILA</name>
<evidence type="ECO:0000313" key="8">
    <source>
        <dbReference type="EMBL" id="CAF0945038.1"/>
    </source>
</evidence>
<comment type="function">
    <text evidence="7">Stabilizer subunit of the dolichol-phosphate mannose (DPM) synthase complex; tethers catalytic subunit to the ER.</text>
</comment>
<feature type="transmembrane region" description="Helical" evidence="7">
    <location>
        <begin position="7"/>
        <end position="28"/>
    </location>
</feature>
<comment type="caution">
    <text evidence="8">The sequence shown here is derived from an EMBL/GenBank/DDBJ whole genome shotgun (WGS) entry which is preliminary data.</text>
</comment>
<feature type="transmembrane region" description="Helical" evidence="7">
    <location>
        <begin position="34"/>
        <end position="59"/>
    </location>
</feature>
<dbReference type="Pfam" id="PF08285">
    <property type="entry name" value="DPM3"/>
    <property type="match status" value="1"/>
</dbReference>
<keyword evidence="3 7" id="KW-0812">Transmembrane</keyword>
<dbReference type="UniPathway" id="UPA00378"/>
<dbReference type="EMBL" id="CAJNOM010000058">
    <property type="protein sequence ID" value="CAF0945038.1"/>
    <property type="molecule type" value="Genomic_DNA"/>
</dbReference>
<keyword evidence="4 7" id="KW-0256">Endoplasmic reticulum</keyword>
<dbReference type="OrthoDB" id="2014333at2759"/>
<dbReference type="InterPro" id="IPR013174">
    <property type="entry name" value="DPM3"/>
</dbReference>
<comment type="subunit">
    <text evidence="7">Component of the dolichol-phosphate mannose (DPM) synthase complex.</text>
</comment>
<proteinExistence type="inferred from homology"/>
<evidence type="ECO:0000256" key="7">
    <source>
        <dbReference type="RuleBase" id="RU365085"/>
    </source>
</evidence>
<comment type="subcellular location">
    <subcellularLocation>
        <location evidence="1 7">Endoplasmic reticulum membrane</location>
        <topology evidence="1 7">Multi-pass membrane protein</topology>
    </subcellularLocation>
</comment>
<gene>
    <name evidence="8" type="ORF">QVE165_LOCUS11883</name>
</gene>
<evidence type="ECO:0000256" key="6">
    <source>
        <dbReference type="ARBA" id="ARBA00023136"/>
    </source>
</evidence>
<keyword evidence="5 7" id="KW-1133">Transmembrane helix</keyword>
<sequence>MMNSKTFLPICFGVLILWMLIVLGLFPISLPTFLYKIIVIIPFIGIMLFGFYSLFYLIYKVINLKDCPQARIDLDREVERIQNDARYKSLFVKPKDQ</sequence>
<evidence type="ECO:0000256" key="1">
    <source>
        <dbReference type="ARBA" id="ARBA00004477"/>
    </source>
</evidence>
<evidence type="ECO:0000313" key="9">
    <source>
        <dbReference type="Proteomes" id="UP000663832"/>
    </source>
</evidence>
<evidence type="ECO:0000256" key="4">
    <source>
        <dbReference type="ARBA" id="ARBA00022824"/>
    </source>
</evidence>
<keyword evidence="9" id="KW-1185">Reference proteome</keyword>
<accession>A0A814CP79</accession>
<dbReference type="Proteomes" id="UP000663832">
    <property type="component" value="Unassembled WGS sequence"/>
</dbReference>
<evidence type="ECO:0000256" key="3">
    <source>
        <dbReference type="ARBA" id="ARBA00022692"/>
    </source>
</evidence>
<dbReference type="GO" id="GO:0005789">
    <property type="term" value="C:endoplasmic reticulum membrane"/>
    <property type="evidence" value="ECO:0007669"/>
    <property type="project" value="UniProtKB-SubCell"/>
</dbReference>
<reference evidence="8" key="1">
    <citation type="submission" date="2021-02" db="EMBL/GenBank/DDBJ databases">
        <authorList>
            <person name="Nowell W R."/>
        </authorList>
    </citation>
    <scope>NUCLEOTIDE SEQUENCE</scope>
</reference>
<protein>
    <recommendedName>
        <fullName evidence="7">Dolichol-phosphate mannosyltransferase subunit 3</fullName>
    </recommendedName>
</protein>